<dbReference type="EMBL" id="GBEZ01027313">
    <property type="protein sequence ID" value="JAC59986.1"/>
    <property type="molecule type" value="Transcribed_RNA"/>
</dbReference>
<comment type="similarity">
    <text evidence="1">Belongs to the NADH dehydrogenase family.</text>
</comment>
<keyword evidence="4" id="KW-0274">FAD</keyword>
<dbReference type="PROSITE" id="PS00018">
    <property type="entry name" value="EF_HAND_1"/>
    <property type="match status" value="1"/>
</dbReference>
<protein>
    <recommendedName>
        <fullName evidence="2">NADH:ubiquinone reductase (non-electrogenic)</fullName>
        <ecNumber evidence="2">1.6.5.9</ecNumber>
    </recommendedName>
</protein>
<organism evidence="12">
    <name type="scientific">Tetraselmis sp. GSL018</name>
    <dbReference type="NCBI Taxonomy" id="582737"/>
    <lineage>
        <taxon>Eukaryota</taxon>
        <taxon>Viridiplantae</taxon>
        <taxon>Chlorophyta</taxon>
        <taxon>core chlorophytes</taxon>
        <taxon>Chlorodendrophyceae</taxon>
        <taxon>Chlorodendrales</taxon>
        <taxon>Chlorodendraceae</taxon>
        <taxon>Tetraselmis</taxon>
    </lineage>
</organism>
<evidence type="ECO:0000256" key="4">
    <source>
        <dbReference type="ARBA" id="ARBA00022827"/>
    </source>
</evidence>
<keyword evidence="5" id="KW-0106">Calcium</keyword>
<dbReference type="GO" id="GO:0005739">
    <property type="term" value="C:mitochondrion"/>
    <property type="evidence" value="ECO:0007669"/>
    <property type="project" value="TreeGrafter"/>
</dbReference>
<evidence type="ECO:0000256" key="1">
    <source>
        <dbReference type="ARBA" id="ARBA00005272"/>
    </source>
</evidence>
<dbReference type="Gene3D" id="3.50.50.100">
    <property type="match status" value="1"/>
</dbReference>
<keyword evidence="7" id="KW-0520">NAD</keyword>
<dbReference type="InterPro" id="IPR002048">
    <property type="entry name" value="EF_hand_dom"/>
</dbReference>
<comment type="catalytic activity">
    <reaction evidence="9">
        <text>a ubiquinone + NADH + H(+) = a ubiquinol + NAD(+)</text>
        <dbReference type="Rhea" id="RHEA:23152"/>
        <dbReference type="Rhea" id="RHEA-COMP:9565"/>
        <dbReference type="Rhea" id="RHEA-COMP:9566"/>
        <dbReference type="ChEBI" id="CHEBI:15378"/>
        <dbReference type="ChEBI" id="CHEBI:16389"/>
        <dbReference type="ChEBI" id="CHEBI:17976"/>
        <dbReference type="ChEBI" id="CHEBI:57540"/>
        <dbReference type="ChEBI" id="CHEBI:57945"/>
    </reaction>
</comment>
<evidence type="ECO:0000256" key="5">
    <source>
        <dbReference type="ARBA" id="ARBA00022837"/>
    </source>
</evidence>
<dbReference type="PROSITE" id="PS50222">
    <property type="entry name" value="EF_HAND_2"/>
    <property type="match status" value="1"/>
</dbReference>
<dbReference type="AlphaFoldDB" id="A0A061QNN0"/>
<dbReference type="Gene3D" id="1.10.238.10">
    <property type="entry name" value="EF-hand"/>
    <property type="match status" value="1"/>
</dbReference>
<evidence type="ECO:0000256" key="10">
    <source>
        <dbReference type="SAM" id="MobiDB-lite"/>
    </source>
</evidence>
<dbReference type="EC" id="1.6.5.9" evidence="2"/>
<evidence type="ECO:0000256" key="2">
    <source>
        <dbReference type="ARBA" id="ARBA00012637"/>
    </source>
</evidence>
<dbReference type="PANTHER" id="PTHR43706">
    <property type="entry name" value="NADH DEHYDROGENASE"/>
    <property type="match status" value="1"/>
</dbReference>
<evidence type="ECO:0000256" key="6">
    <source>
        <dbReference type="ARBA" id="ARBA00023002"/>
    </source>
</evidence>
<dbReference type="GO" id="GO:0005509">
    <property type="term" value="F:calcium ion binding"/>
    <property type="evidence" value="ECO:0007669"/>
    <property type="project" value="InterPro"/>
</dbReference>
<proteinExistence type="inferred from homology"/>
<evidence type="ECO:0000259" key="11">
    <source>
        <dbReference type="PROSITE" id="PS50222"/>
    </source>
</evidence>
<comment type="catalytic activity">
    <reaction evidence="8">
        <text>a quinone + NADH + H(+) = a quinol + NAD(+)</text>
        <dbReference type="Rhea" id="RHEA:46160"/>
        <dbReference type="ChEBI" id="CHEBI:15378"/>
        <dbReference type="ChEBI" id="CHEBI:24646"/>
        <dbReference type="ChEBI" id="CHEBI:57540"/>
        <dbReference type="ChEBI" id="CHEBI:57945"/>
        <dbReference type="ChEBI" id="CHEBI:132124"/>
        <dbReference type="EC" id="1.6.5.9"/>
    </reaction>
</comment>
<evidence type="ECO:0000256" key="7">
    <source>
        <dbReference type="ARBA" id="ARBA00023027"/>
    </source>
</evidence>
<feature type="domain" description="EF-hand" evidence="11">
    <location>
        <begin position="45"/>
        <end position="80"/>
    </location>
</feature>
<evidence type="ECO:0000256" key="8">
    <source>
        <dbReference type="ARBA" id="ARBA00047599"/>
    </source>
</evidence>
<reference evidence="12" key="1">
    <citation type="submission" date="2014-05" db="EMBL/GenBank/DDBJ databases">
        <title>The transcriptome of the halophilic microalga Tetraselmis sp. GSL018 isolated from the Great Salt Lake, Utah.</title>
        <authorList>
            <person name="Jinkerson R.E."/>
            <person name="D'Adamo S."/>
            <person name="Posewitz M.C."/>
        </authorList>
    </citation>
    <scope>NUCLEOTIDE SEQUENCE</scope>
    <source>
        <strain evidence="12">GSL018</strain>
    </source>
</reference>
<name>A0A061QNN0_9CHLO</name>
<evidence type="ECO:0000256" key="3">
    <source>
        <dbReference type="ARBA" id="ARBA00022630"/>
    </source>
</evidence>
<evidence type="ECO:0000313" key="12">
    <source>
        <dbReference type="EMBL" id="JAC59986.1"/>
    </source>
</evidence>
<keyword evidence="3" id="KW-0285">Flavoprotein</keyword>
<dbReference type="InterPro" id="IPR045024">
    <property type="entry name" value="NDH-2"/>
</dbReference>
<dbReference type="PANTHER" id="PTHR43706:SF47">
    <property type="entry name" value="EXTERNAL NADH-UBIQUINONE OXIDOREDUCTASE 1, MITOCHONDRIAL-RELATED"/>
    <property type="match status" value="1"/>
</dbReference>
<dbReference type="GO" id="GO:0050136">
    <property type="term" value="F:NADH dehydrogenase (quinone) (non-electrogenic) activity"/>
    <property type="evidence" value="ECO:0007669"/>
    <property type="project" value="UniProtKB-EC"/>
</dbReference>
<evidence type="ECO:0000256" key="9">
    <source>
        <dbReference type="ARBA" id="ARBA00049010"/>
    </source>
</evidence>
<accession>A0A061QNN0</accession>
<keyword evidence="6" id="KW-0560">Oxidoreductase</keyword>
<feature type="non-terminal residue" evidence="12">
    <location>
        <position position="1"/>
    </location>
</feature>
<dbReference type="SUPFAM" id="SSF47473">
    <property type="entry name" value="EF-hand"/>
    <property type="match status" value="1"/>
</dbReference>
<feature type="region of interest" description="Disordered" evidence="10">
    <location>
        <begin position="233"/>
        <end position="299"/>
    </location>
</feature>
<dbReference type="InterPro" id="IPR018247">
    <property type="entry name" value="EF_Hand_1_Ca_BS"/>
</dbReference>
<dbReference type="InterPro" id="IPR011992">
    <property type="entry name" value="EF-hand-dom_pair"/>
</dbReference>
<gene>
    <name evidence="12" type="ORF">TSPGSL018_30126</name>
</gene>
<sequence length="299" mass="31980">QIQQALPEGTQDHFRCLVTDKYLRVKGSDGTIFCLGDAGTISQEQAQARAAELFKEGDTDGDGKLQLRELRDILIKGSKDFPQLTGSLRFGSLVKKVLSAMKGNSKAEQTEILLGELDMSSELTLEQFEELLSKIDAGLRGLPATAQVANQQGQYLARILGRTTLTPETDLSECDGFDYSHKGSLAYIGQDKAVLDQPLIGPLEGLRDLRPVQHPQPGARGGRLAQVQDLWPGHQPDLSPGARIAAADGSAHDGCPQTQTASLLRVRGSLPGAKNRKPMLDMTAGTGGRSLGSPSSPTL</sequence>